<dbReference type="Proteomes" id="UP000007073">
    <property type="component" value="Chromosome"/>
</dbReference>
<dbReference type="RefSeq" id="WP_004511665.1">
    <property type="nucleotide sequence ID" value="NC_007517.1"/>
</dbReference>
<dbReference type="KEGG" id="gme:Gmet_1402"/>
<dbReference type="InterPro" id="IPR045584">
    <property type="entry name" value="Pilin-like"/>
</dbReference>
<dbReference type="STRING" id="269799.Gmet_1402"/>
<evidence type="ECO:0000313" key="2">
    <source>
        <dbReference type="Proteomes" id="UP000007073"/>
    </source>
</evidence>
<keyword evidence="2" id="KW-1185">Reference proteome</keyword>
<evidence type="ECO:0008006" key="3">
    <source>
        <dbReference type="Google" id="ProtNLM"/>
    </source>
</evidence>
<name>Q39VT8_GEOMG</name>
<dbReference type="eggNOG" id="COG0457">
    <property type="taxonomic scope" value="Bacteria"/>
</dbReference>
<reference evidence="1 2" key="2">
    <citation type="journal article" date="2009" name="BMC Microbiol.">
        <title>The genome sequence of Geobacter metallireducens: features of metabolism, physiology and regulation common and dissimilar to Geobacter sulfurreducens.</title>
        <authorList>
            <person name="Aklujkar M."/>
            <person name="Krushkal J."/>
            <person name="DiBartolo G."/>
            <person name="Lapidus A."/>
            <person name="Land M.L."/>
            <person name="Lovley D.R."/>
        </authorList>
    </citation>
    <scope>NUCLEOTIDE SEQUENCE [LARGE SCALE GENOMIC DNA]</scope>
    <source>
        <strain evidence="2">ATCC 53774 / DSM 7210 / GS-15</strain>
    </source>
</reference>
<accession>Q39VT8</accession>
<dbReference type="AlphaFoldDB" id="Q39VT8"/>
<dbReference type="HOGENOM" id="CLU_084157_0_0_7"/>
<gene>
    <name evidence="1" type="ordered locus">Gmet_1402</name>
</gene>
<protein>
    <recommendedName>
        <fullName evidence="3">TPR domain protein</fullName>
    </recommendedName>
</protein>
<proteinExistence type="predicted"/>
<dbReference type="EMBL" id="CP000148">
    <property type="protein sequence ID" value="ABB31636.1"/>
    <property type="molecule type" value="Genomic_DNA"/>
</dbReference>
<dbReference type="SUPFAM" id="SSF54523">
    <property type="entry name" value="Pili subunits"/>
    <property type="match status" value="1"/>
</dbReference>
<evidence type="ECO:0000313" key="1">
    <source>
        <dbReference type="EMBL" id="ABB31636.1"/>
    </source>
</evidence>
<reference evidence="1 2" key="1">
    <citation type="submission" date="2005-10" db="EMBL/GenBank/DDBJ databases">
        <title>Complete sequence of Geobacter metallireducens GS-15.</title>
        <authorList>
            <consortium name="US DOE Joint Genome Institute"/>
            <person name="Copeland A."/>
            <person name="Lucas S."/>
            <person name="Lapidus A."/>
            <person name="Barry K."/>
            <person name="Detter J.C."/>
            <person name="Glavina T."/>
            <person name="Hammon N."/>
            <person name="Israni S."/>
            <person name="Pitluck S."/>
            <person name="Di Bartolo G."/>
            <person name="Chain P."/>
            <person name="Schmutz J."/>
            <person name="Larimer F."/>
            <person name="Land M."/>
            <person name="Kyrpides N."/>
            <person name="Ivanova N."/>
            <person name="Richardson P."/>
        </authorList>
    </citation>
    <scope>NUCLEOTIDE SEQUENCE [LARGE SCALE GENOMIC DNA]</scope>
    <source>
        <strain evidence="2">ATCC 53774 / DSM 7210 / GS-15</strain>
    </source>
</reference>
<sequence>MKRVLLALVLAAAFFVVNFSLDRQMANRPVVVKLGYSPSGQVLKLVAGDLKPLVAEFNVLRVVIYFGSLVEKWKSRIQLPPEYPNMFRTIETAVRLDPYNMDAYYFAQAAFTWQVGHASDVNYLLDYGMKYRTRDWQLPYFAGFNAAYFLHEYDSAATYMQRAARLSGHDLLTNLTARYFYESGREDLGIAFLRDMIARTTDKKERTIYELRLKALIAVQKLNSAVRRYRAEHGALPENLQALVKIGYLLRIPDDPYGGEFFLDKRGMVRTSSQMAMARSTGKSGGEND</sequence>
<organism evidence="1 2">
    <name type="scientific">Geobacter metallireducens (strain ATCC 53774 / DSM 7210 / GS-15)</name>
    <dbReference type="NCBI Taxonomy" id="269799"/>
    <lineage>
        <taxon>Bacteria</taxon>
        <taxon>Pseudomonadati</taxon>
        <taxon>Thermodesulfobacteriota</taxon>
        <taxon>Desulfuromonadia</taxon>
        <taxon>Geobacterales</taxon>
        <taxon>Geobacteraceae</taxon>
        <taxon>Geobacter</taxon>
    </lineage>
</organism>